<proteinExistence type="predicted"/>
<dbReference type="InParanoid" id="A0A3B3I2I0"/>
<feature type="transmembrane region" description="Helical" evidence="1">
    <location>
        <begin position="74"/>
        <end position="93"/>
    </location>
</feature>
<keyword evidence="1" id="KW-0472">Membrane</keyword>
<keyword evidence="3" id="KW-1185">Reference proteome</keyword>
<dbReference type="CTD" id="93109"/>
<dbReference type="InterPro" id="IPR051415">
    <property type="entry name" value="LAAT-1"/>
</dbReference>
<feature type="transmembrane region" description="Helical" evidence="1">
    <location>
        <begin position="261"/>
        <end position="283"/>
    </location>
</feature>
<dbReference type="AlphaFoldDB" id="A0A3B3I2I0"/>
<dbReference type="Ensembl" id="ENSORLT00000030449.1">
    <property type="protein sequence ID" value="ENSORLP00000038324.1"/>
    <property type="gene ID" value="ENSORLG00000023328.1"/>
</dbReference>
<evidence type="ECO:0000256" key="1">
    <source>
        <dbReference type="SAM" id="Phobius"/>
    </source>
</evidence>
<feature type="transmembrane region" description="Helical" evidence="1">
    <location>
        <begin position="99"/>
        <end position="124"/>
    </location>
</feature>
<dbReference type="GO" id="GO:0015174">
    <property type="term" value="F:basic amino acid transmembrane transporter activity"/>
    <property type="evidence" value="ECO:0000318"/>
    <property type="project" value="GO_Central"/>
</dbReference>
<evidence type="ECO:0000313" key="3">
    <source>
        <dbReference type="Proteomes" id="UP000001038"/>
    </source>
</evidence>
<dbReference type="RefSeq" id="XP_004068012.1">
    <property type="nucleotide sequence ID" value="XM_004067964.4"/>
</dbReference>
<keyword evidence="1" id="KW-1133">Transmembrane helix</keyword>
<organism evidence="2 3">
    <name type="scientific">Oryzias latipes</name>
    <name type="common">Japanese rice fish</name>
    <name type="synonym">Japanese killifish</name>
    <dbReference type="NCBI Taxonomy" id="8090"/>
    <lineage>
        <taxon>Eukaryota</taxon>
        <taxon>Metazoa</taxon>
        <taxon>Chordata</taxon>
        <taxon>Craniata</taxon>
        <taxon>Vertebrata</taxon>
        <taxon>Euteleostomi</taxon>
        <taxon>Actinopterygii</taxon>
        <taxon>Neopterygii</taxon>
        <taxon>Teleostei</taxon>
        <taxon>Neoteleostei</taxon>
        <taxon>Acanthomorphata</taxon>
        <taxon>Ovalentaria</taxon>
        <taxon>Atherinomorphae</taxon>
        <taxon>Beloniformes</taxon>
        <taxon>Adrianichthyidae</taxon>
        <taxon>Oryziinae</taxon>
        <taxon>Oryzias</taxon>
    </lineage>
</organism>
<reference evidence="2" key="3">
    <citation type="submission" date="2025-09" db="UniProtKB">
        <authorList>
            <consortium name="Ensembl"/>
        </authorList>
    </citation>
    <scope>IDENTIFICATION</scope>
    <source>
        <strain evidence="2">Hd-rR</strain>
    </source>
</reference>
<dbReference type="KEGG" id="ola:101158843"/>
<protein>
    <submittedName>
        <fullName evidence="2">Transmembrane protein 44</fullName>
    </submittedName>
</protein>
<gene>
    <name evidence="2" type="primary">tmem44</name>
</gene>
<dbReference type="Bgee" id="ENSORLG00000023328">
    <property type="expression patterns" value="Expressed in ovary and 14 other cell types or tissues"/>
</dbReference>
<feature type="transmembrane region" description="Helical" evidence="1">
    <location>
        <begin position="195"/>
        <end position="216"/>
    </location>
</feature>
<feature type="transmembrane region" description="Helical" evidence="1">
    <location>
        <begin position="42"/>
        <end position="62"/>
    </location>
</feature>
<reference evidence="2 3" key="1">
    <citation type="journal article" date="2007" name="Nature">
        <title>The medaka draft genome and insights into vertebrate genome evolution.</title>
        <authorList>
            <person name="Kasahara M."/>
            <person name="Naruse K."/>
            <person name="Sasaki S."/>
            <person name="Nakatani Y."/>
            <person name="Qu W."/>
            <person name="Ahsan B."/>
            <person name="Yamada T."/>
            <person name="Nagayasu Y."/>
            <person name="Doi K."/>
            <person name="Kasai Y."/>
            <person name="Jindo T."/>
            <person name="Kobayashi D."/>
            <person name="Shimada A."/>
            <person name="Toyoda A."/>
            <person name="Kuroki Y."/>
            <person name="Fujiyama A."/>
            <person name="Sasaki T."/>
            <person name="Shimizu A."/>
            <person name="Asakawa S."/>
            <person name="Shimizu N."/>
            <person name="Hashimoto S."/>
            <person name="Yang J."/>
            <person name="Lee Y."/>
            <person name="Matsushima K."/>
            <person name="Sugano S."/>
            <person name="Sakaizumi M."/>
            <person name="Narita T."/>
            <person name="Ohishi K."/>
            <person name="Haga S."/>
            <person name="Ohta F."/>
            <person name="Nomoto H."/>
            <person name="Nogata K."/>
            <person name="Morishita T."/>
            <person name="Endo T."/>
            <person name="Shin-I T."/>
            <person name="Takeda H."/>
            <person name="Morishita S."/>
            <person name="Kohara Y."/>
        </authorList>
    </citation>
    <scope>NUCLEOTIDE SEQUENCE [LARGE SCALE GENOMIC DNA]</scope>
    <source>
        <strain evidence="2 3">Hd-rR</strain>
    </source>
</reference>
<dbReference type="PANTHER" id="PTHR16201">
    <property type="entry name" value="SEVEN TRANSMEMBRANE PROTEIN 1-RELATED"/>
    <property type="match status" value="1"/>
</dbReference>
<evidence type="ECO:0000313" key="2">
    <source>
        <dbReference type="Ensembl" id="ENSORLP00000038324.1"/>
    </source>
</evidence>
<dbReference type="Proteomes" id="UP000001038">
    <property type="component" value="Chromosome 4"/>
</dbReference>
<feature type="transmembrane region" description="Helical" evidence="1">
    <location>
        <begin position="228"/>
        <end position="249"/>
    </location>
</feature>
<dbReference type="OrthoDB" id="8048523at2759"/>
<accession>A0A3B3I2I0</accession>
<sequence>MSGSSVHGGFRGSSFLSNQAAFWLAWFSTCFTHDADKLCAPAGLTLLSALLLLLSCLLLLYLRCKFPGEYSGETILGFYCFLGDLCSAMGAIMSRQLHIQVFMGSFAAALDAFSCILCCFSVFLCWNSEGHRRLRMAKKRRRQHLLAVGVLMVVAGGFLKSRVEPPTVRSVKARRLLASGLQPPSWSLLMDNTEILGYTLGLLSFVIACTSRFPALCRATKGQKFTRFYIFSRLLCSVSGVLYTAAILLSNTQFGFLLRVLPWLLSATSCVLLDLIILLIYSCKRATRQRRMKFGPDMESLLGDSSIGAEHTGFSNQQKKPSSNFSAQTKVFANVLDCIRQYSTFSGKVKNIQKMTDMGQYMDVSIQPAKQISFKEVMMGKERVEDGALCSRVRLVRVGSLCSSDTSYDSSPDSSDLEWDFGAAISQWSKPTVKLQERDEFPLQDWPVNPKPLSICTYSEPPKKTLSASEECSPAVI</sequence>
<dbReference type="GeneTree" id="ENSGT00390000018718"/>
<dbReference type="PANTHER" id="PTHR16201:SF53">
    <property type="entry name" value="TRANSMEMBRANE PROTEIN 44"/>
    <property type="match status" value="1"/>
</dbReference>
<feature type="transmembrane region" description="Helical" evidence="1">
    <location>
        <begin position="145"/>
        <end position="163"/>
    </location>
</feature>
<name>A0A3B3I2I0_ORYLA</name>
<keyword evidence="1" id="KW-0812">Transmembrane</keyword>
<dbReference type="GeneID" id="101158843"/>
<reference evidence="2" key="2">
    <citation type="submission" date="2025-08" db="UniProtKB">
        <authorList>
            <consortium name="Ensembl"/>
        </authorList>
    </citation>
    <scope>IDENTIFICATION</scope>
    <source>
        <strain evidence="2">Hd-rR</strain>
    </source>
</reference>
<dbReference type="GO" id="GO:0016020">
    <property type="term" value="C:membrane"/>
    <property type="evidence" value="ECO:0000318"/>
    <property type="project" value="GO_Central"/>
</dbReference>